<dbReference type="Proteomes" id="UP000235611">
    <property type="component" value="Unassembled WGS sequence"/>
</dbReference>
<dbReference type="Gene3D" id="3.40.630.30">
    <property type="match status" value="1"/>
</dbReference>
<accession>A0AAP8MUC9</accession>
<dbReference type="Pfam" id="PF00583">
    <property type="entry name" value="Acetyltransf_1"/>
    <property type="match status" value="1"/>
</dbReference>
<dbReference type="EMBL" id="MDBO01000114">
    <property type="protein sequence ID" value="PMP06997.1"/>
    <property type="molecule type" value="Genomic_DNA"/>
</dbReference>
<evidence type="ECO:0000313" key="3">
    <source>
        <dbReference type="Proteomes" id="UP000235611"/>
    </source>
</evidence>
<dbReference type="PANTHER" id="PTHR43415:SF5">
    <property type="entry name" value="ACETYLTRANSFERASE"/>
    <property type="match status" value="1"/>
</dbReference>
<dbReference type="PROSITE" id="PS51186">
    <property type="entry name" value="GNAT"/>
    <property type="match status" value="1"/>
</dbReference>
<dbReference type="SUPFAM" id="SSF55729">
    <property type="entry name" value="Acyl-CoA N-acyltransferases (Nat)"/>
    <property type="match status" value="1"/>
</dbReference>
<comment type="caution">
    <text evidence="2">The sequence shown here is derived from an EMBL/GenBank/DDBJ whole genome shotgun (WGS) entry which is preliminary data.</text>
</comment>
<dbReference type="RefSeq" id="WP_102478114.1">
    <property type="nucleotide sequence ID" value="NZ_MDBO01000114.1"/>
</dbReference>
<gene>
    <name evidence="2" type="ORF">BCS93_16525</name>
</gene>
<protein>
    <submittedName>
        <fullName evidence="2">GNAT family N-acetyltransferase</fullName>
    </submittedName>
</protein>
<evidence type="ECO:0000259" key="1">
    <source>
        <dbReference type="PROSITE" id="PS51186"/>
    </source>
</evidence>
<feature type="domain" description="N-acetyltransferase" evidence="1">
    <location>
        <begin position="1"/>
        <end position="155"/>
    </location>
</feature>
<dbReference type="PANTHER" id="PTHR43415">
    <property type="entry name" value="SPERMIDINE N(1)-ACETYLTRANSFERASE"/>
    <property type="match status" value="1"/>
</dbReference>
<organism evidence="2 3">
    <name type="scientific">Vibrio breoganii</name>
    <dbReference type="NCBI Taxonomy" id="553239"/>
    <lineage>
        <taxon>Bacteria</taxon>
        <taxon>Pseudomonadati</taxon>
        <taxon>Pseudomonadota</taxon>
        <taxon>Gammaproteobacteria</taxon>
        <taxon>Vibrionales</taxon>
        <taxon>Vibrionaceae</taxon>
        <taxon>Vibrio</taxon>
    </lineage>
</organism>
<reference evidence="3" key="1">
    <citation type="submission" date="2016-07" db="EMBL/GenBank/DDBJ databases">
        <title>Nontailed viruses are major unrecognized killers of bacteria in the ocean.</title>
        <authorList>
            <person name="Kauffman K."/>
            <person name="Hussain F."/>
            <person name="Yang J."/>
            <person name="Arevalo P."/>
            <person name="Brown J."/>
            <person name="Cutler M."/>
            <person name="Kelly L."/>
            <person name="Polz M.F."/>
        </authorList>
    </citation>
    <scope>NUCLEOTIDE SEQUENCE [LARGE SCALE GENOMIC DNA]</scope>
    <source>
        <strain evidence="3">10N.222.49.A5</strain>
    </source>
</reference>
<dbReference type="GO" id="GO:0016747">
    <property type="term" value="F:acyltransferase activity, transferring groups other than amino-acyl groups"/>
    <property type="evidence" value="ECO:0007669"/>
    <property type="project" value="InterPro"/>
</dbReference>
<dbReference type="InterPro" id="IPR016181">
    <property type="entry name" value="Acyl_CoA_acyltransferase"/>
</dbReference>
<evidence type="ECO:0000313" key="2">
    <source>
        <dbReference type="EMBL" id="PMP06997.1"/>
    </source>
</evidence>
<dbReference type="InterPro" id="IPR000182">
    <property type="entry name" value="GNAT_dom"/>
</dbReference>
<proteinExistence type="predicted"/>
<dbReference type="AlphaFoldDB" id="A0AAP8MUC9"/>
<sequence>MAFRAFVESDYPQLIDWINTPELNYLWGGPTYNYPLTSMQIHKHCSQESVLPFIFEYQSEPIGFVELYKVSTNEYRICRVLIADKFRGQGLAQQMMQLIISKAFADYQANRLTLNVFAHNTSALLCYTKLGFNLVSTEMGTREFKGKLWELFKMEKRRHDHV</sequence>
<dbReference type="CDD" id="cd04301">
    <property type="entry name" value="NAT_SF"/>
    <property type="match status" value="1"/>
</dbReference>
<name>A0AAP8MUC9_9VIBR</name>